<feature type="compositionally biased region" description="Basic and acidic residues" evidence="1">
    <location>
        <begin position="252"/>
        <end position="264"/>
    </location>
</feature>
<feature type="region of interest" description="Disordered" evidence="1">
    <location>
        <begin position="354"/>
        <end position="416"/>
    </location>
</feature>
<sequence length="594" mass="64854">MLRERGSIVDALSPTAVAASVTASLHVVKRKHNDKEEKAKRKRLKKSKEQQDNDNDDDDDNKLASQTNTTNTGSMPPTGTDATPTHLNTPITTNNTSDIINPEEQLTHQLTQITKSSNSNGSSNEKMAQDLNKSLDDDDDENDQITTLRKFLPGSIAEREYKKWYNAVEMPNNPYAPEALKRRISGSQERFIDLPNINASTDLSPLEMLTKEKVEADEANQRENEYRRYSRDYYINDGSAKSSQVSSPVRDMTNKDVTEVKPSKSEQPSAATLTVPETTKCTTQPQAEVSATVSDLYKAIPAQAVVVEDTTTSSSSLDTMSQQSLQSVAGAGGATTSDDSDTIKIYNFKKQETTTLSRDGAKEETPTGSGATKKEETTSDAPAKERPTMLNISRQESTTPLSTGNTPTRGSTPPAFKFLQPKRKLLNPSQVLSQDDDEEQPCQVPEKPVIEKEVVHALPSVKALARAFLMTSSWSQHSAERIWPRKAKTIPGQLKTPTKSVVKPIESPKADVDKSEEDATIASDLSSLETDPSSAGKTPDDAKDQKSPTTTPANTPTTVDTVSTTTATPTTTPSPVRQGVLKSNIAFFENLKFK</sequence>
<protein>
    <submittedName>
        <fullName evidence="2">Rubella membrane glycoprotein E2</fullName>
    </submittedName>
</protein>
<feature type="region of interest" description="Disordered" evidence="1">
    <location>
        <begin position="1"/>
        <end position="99"/>
    </location>
</feature>
<dbReference type="AlphaFoldDB" id="T1PIU8"/>
<feature type="region of interest" description="Disordered" evidence="1">
    <location>
        <begin position="238"/>
        <end position="279"/>
    </location>
</feature>
<feature type="compositionally biased region" description="Polar residues" evidence="1">
    <location>
        <begin position="523"/>
        <end position="536"/>
    </location>
</feature>
<feature type="compositionally biased region" description="Basic and acidic residues" evidence="1">
    <location>
        <begin position="372"/>
        <end position="387"/>
    </location>
</feature>
<evidence type="ECO:0000313" key="2">
    <source>
        <dbReference type="EMBL" id="AFP62477.1"/>
    </source>
</evidence>
<feature type="compositionally biased region" description="Low complexity" evidence="1">
    <location>
        <begin position="11"/>
        <end position="25"/>
    </location>
</feature>
<feature type="compositionally biased region" description="Low complexity" evidence="1">
    <location>
        <begin position="548"/>
        <end position="576"/>
    </location>
</feature>
<dbReference type="EMBL" id="KA647848">
    <property type="protein sequence ID" value="AFP62477.1"/>
    <property type="molecule type" value="mRNA"/>
</dbReference>
<name>T1PIU8_MUSDO</name>
<feature type="compositionally biased region" description="Polar residues" evidence="1">
    <location>
        <begin position="390"/>
        <end position="411"/>
    </location>
</feature>
<evidence type="ECO:0000256" key="1">
    <source>
        <dbReference type="SAM" id="MobiDB-lite"/>
    </source>
</evidence>
<dbReference type="VEuPathDB" id="VectorBase:MDOMA2_016862"/>
<feature type="region of interest" description="Disordered" evidence="1">
    <location>
        <begin position="485"/>
        <end position="577"/>
    </location>
</feature>
<reference evidence="2" key="1">
    <citation type="submission" date="2012-08" db="EMBL/GenBank/DDBJ databases">
        <title>Transcriptome of adult Musca domestica launches a platform for comparative house fly gene expression and characterization of differential gene expression among resistant and susceptible house flies.</title>
        <authorList>
            <person name="Liu N."/>
            <person name="Zhang L."/>
            <person name="Li M."/>
            <person name="Reid W."/>
        </authorList>
    </citation>
    <scope>NUCLEOTIDE SEQUENCE</scope>
    <source>
        <strain evidence="2">ALHF</strain>
        <tissue evidence="2">Whole body</tissue>
    </source>
</reference>
<feature type="compositionally biased region" description="Polar residues" evidence="1">
    <location>
        <begin position="265"/>
        <end position="279"/>
    </location>
</feature>
<accession>T1PIU8</accession>
<organism evidence="2">
    <name type="scientific">Musca domestica</name>
    <name type="common">House fly</name>
    <dbReference type="NCBI Taxonomy" id="7370"/>
    <lineage>
        <taxon>Eukaryota</taxon>
        <taxon>Metazoa</taxon>
        <taxon>Ecdysozoa</taxon>
        <taxon>Arthropoda</taxon>
        <taxon>Hexapoda</taxon>
        <taxon>Insecta</taxon>
        <taxon>Pterygota</taxon>
        <taxon>Neoptera</taxon>
        <taxon>Endopterygota</taxon>
        <taxon>Diptera</taxon>
        <taxon>Brachycera</taxon>
        <taxon>Muscomorpha</taxon>
        <taxon>Muscoidea</taxon>
        <taxon>Muscidae</taxon>
        <taxon>Musca</taxon>
    </lineage>
</organism>
<proteinExistence type="evidence at transcript level"/>
<dbReference type="VEuPathDB" id="VectorBase:MDOA003297"/>
<feature type="compositionally biased region" description="Polar residues" evidence="1">
    <location>
        <begin position="63"/>
        <end position="99"/>
    </location>
</feature>